<name>A0A5A7P9Q2_STRAF</name>
<accession>A0A5A7P9Q2</accession>
<comment type="caution">
    <text evidence="1">The sequence shown here is derived from an EMBL/GenBank/DDBJ whole genome shotgun (WGS) entry which is preliminary data.</text>
</comment>
<gene>
    <name evidence="1" type="ORF">STAS_05212</name>
</gene>
<keyword evidence="1" id="KW-0238">DNA-binding</keyword>
<organism evidence="1 2">
    <name type="scientific">Striga asiatica</name>
    <name type="common">Asiatic witchweed</name>
    <name type="synonym">Buchnera asiatica</name>
    <dbReference type="NCBI Taxonomy" id="4170"/>
    <lineage>
        <taxon>Eukaryota</taxon>
        <taxon>Viridiplantae</taxon>
        <taxon>Streptophyta</taxon>
        <taxon>Embryophyta</taxon>
        <taxon>Tracheophyta</taxon>
        <taxon>Spermatophyta</taxon>
        <taxon>Magnoliopsida</taxon>
        <taxon>eudicotyledons</taxon>
        <taxon>Gunneridae</taxon>
        <taxon>Pentapetalae</taxon>
        <taxon>asterids</taxon>
        <taxon>lamiids</taxon>
        <taxon>Lamiales</taxon>
        <taxon>Orobanchaceae</taxon>
        <taxon>Buchnereae</taxon>
        <taxon>Striga</taxon>
    </lineage>
</organism>
<reference evidence="2" key="1">
    <citation type="journal article" date="2019" name="Curr. Biol.">
        <title>Genome Sequence of Striga asiatica Provides Insight into the Evolution of Plant Parasitism.</title>
        <authorList>
            <person name="Yoshida S."/>
            <person name="Kim S."/>
            <person name="Wafula E.K."/>
            <person name="Tanskanen J."/>
            <person name="Kim Y.M."/>
            <person name="Honaas L."/>
            <person name="Yang Z."/>
            <person name="Spallek T."/>
            <person name="Conn C.E."/>
            <person name="Ichihashi Y."/>
            <person name="Cheong K."/>
            <person name="Cui S."/>
            <person name="Der J.P."/>
            <person name="Gundlach H."/>
            <person name="Jiao Y."/>
            <person name="Hori C."/>
            <person name="Ishida J.K."/>
            <person name="Kasahara H."/>
            <person name="Kiba T."/>
            <person name="Kim M.S."/>
            <person name="Koo N."/>
            <person name="Laohavisit A."/>
            <person name="Lee Y.H."/>
            <person name="Lumba S."/>
            <person name="McCourt P."/>
            <person name="Mortimer J.C."/>
            <person name="Mutuku J.M."/>
            <person name="Nomura T."/>
            <person name="Sasaki-Sekimoto Y."/>
            <person name="Seto Y."/>
            <person name="Wang Y."/>
            <person name="Wakatake T."/>
            <person name="Sakakibara H."/>
            <person name="Demura T."/>
            <person name="Yamaguchi S."/>
            <person name="Yoneyama K."/>
            <person name="Manabe R.I."/>
            <person name="Nelson D.C."/>
            <person name="Schulman A.H."/>
            <person name="Timko M.P."/>
            <person name="dePamphilis C.W."/>
            <person name="Choi D."/>
            <person name="Shirasu K."/>
        </authorList>
    </citation>
    <scope>NUCLEOTIDE SEQUENCE [LARGE SCALE GENOMIC DNA]</scope>
    <source>
        <strain evidence="2">cv. UVA1</strain>
    </source>
</reference>
<evidence type="ECO:0000313" key="1">
    <source>
        <dbReference type="EMBL" id="GER29357.1"/>
    </source>
</evidence>
<keyword evidence="2" id="KW-1185">Reference proteome</keyword>
<sequence length="211" mass="23678">MEKMTYLKLIIYFIHDKNCQVSSLVNQTKSCNLKKKEKADKPDKDVLPIARSFDTTIRGGPTTISHLPGIASSSALARVSTTRSRKIGVQQRVWARVPRLATAPIFSNSGAMARVWAISGARVSATLRIDFRHAGFNDFRHDGLGNNHYHEFHHATAGFDNDQQGLPLMGWEFDEPQDVAYRCAAACRGIHQDFDQRRVGWDLGEAYGFDQ</sequence>
<dbReference type="GO" id="GO:0003677">
    <property type="term" value="F:DNA binding"/>
    <property type="evidence" value="ECO:0007669"/>
    <property type="project" value="UniProtKB-KW"/>
</dbReference>
<dbReference type="EMBL" id="BKCP01003669">
    <property type="protein sequence ID" value="GER29357.1"/>
    <property type="molecule type" value="Genomic_DNA"/>
</dbReference>
<dbReference type="AlphaFoldDB" id="A0A5A7P9Q2"/>
<protein>
    <submittedName>
        <fullName evidence="1">Integrase-type DNA-binding superfamily protein</fullName>
    </submittedName>
</protein>
<proteinExistence type="predicted"/>
<evidence type="ECO:0000313" key="2">
    <source>
        <dbReference type="Proteomes" id="UP000325081"/>
    </source>
</evidence>
<dbReference type="Proteomes" id="UP000325081">
    <property type="component" value="Unassembled WGS sequence"/>
</dbReference>